<keyword evidence="3" id="KW-1185">Reference proteome</keyword>
<dbReference type="Proteomes" id="UP000277204">
    <property type="component" value="Unassembled WGS sequence"/>
</dbReference>
<protein>
    <submittedName>
        <fullName evidence="2">Uncharacterized protein</fullName>
    </submittedName>
</protein>
<feature type="compositionally biased region" description="Low complexity" evidence="1">
    <location>
        <begin position="242"/>
        <end position="259"/>
    </location>
</feature>
<feature type="region of interest" description="Disordered" evidence="1">
    <location>
        <begin position="1"/>
        <end position="24"/>
    </location>
</feature>
<sequence length="279" mass="30167">MRIAEESHNRMKLPSITSGFPKNGGRPGSLHGISLIAQSPVRNDVNLMCANSGIDVHHIPGPYWNTQNVQNDLNSRSTNALYRSHSPSNLLLNQSNNKLIRQSTENTSLSTSSPNSLINYHTNPLNDHPITNYSSGCLLNPTMSNLIPPPPTLPQPLLQTSSLTGIPSLLSTSSTPSCISSSGQNFNCIQSNNFSNSSLNLPMTGTTTNDISSANHLRCNSLLIPSNGNNVDTTVINTTTTANTNSNNPTTNNNSTNMNQSHFLNERSAPSFQQLVRIF</sequence>
<dbReference type="EMBL" id="UZAI01008187">
    <property type="protein sequence ID" value="VDP01321.1"/>
    <property type="molecule type" value="Genomic_DNA"/>
</dbReference>
<evidence type="ECO:0000313" key="2">
    <source>
        <dbReference type="EMBL" id="VDP01321.1"/>
    </source>
</evidence>
<evidence type="ECO:0000256" key="1">
    <source>
        <dbReference type="SAM" id="MobiDB-lite"/>
    </source>
</evidence>
<feature type="region of interest" description="Disordered" evidence="1">
    <location>
        <begin position="242"/>
        <end position="267"/>
    </location>
</feature>
<organism evidence="2 3">
    <name type="scientific">Schistosoma margrebowiei</name>
    <dbReference type="NCBI Taxonomy" id="48269"/>
    <lineage>
        <taxon>Eukaryota</taxon>
        <taxon>Metazoa</taxon>
        <taxon>Spiralia</taxon>
        <taxon>Lophotrochozoa</taxon>
        <taxon>Platyhelminthes</taxon>
        <taxon>Trematoda</taxon>
        <taxon>Digenea</taxon>
        <taxon>Strigeidida</taxon>
        <taxon>Schistosomatoidea</taxon>
        <taxon>Schistosomatidae</taxon>
        <taxon>Schistosoma</taxon>
    </lineage>
</organism>
<dbReference type="STRING" id="48269.A0A183M9A1"/>
<name>A0A183M9A1_9TREM</name>
<gene>
    <name evidence="2" type="ORF">SMRZ_LOCUS12626</name>
</gene>
<evidence type="ECO:0000313" key="3">
    <source>
        <dbReference type="Proteomes" id="UP000277204"/>
    </source>
</evidence>
<accession>A0A183M9A1</accession>
<reference evidence="2 3" key="1">
    <citation type="submission" date="2018-11" db="EMBL/GenBank/DDBJ databases">
        <authorList>
            <consortium name="Pathogen Informatics"/>
        </authorList>
    </citation>
    <scope>NUCLEOTIDE SEQUENCE [LARGE SCALE GENOMIC DNA]</scope>
    <source>
        <strain evidence="2 3">Zambia</strain>
    </source>
</reference>
<proteinExistence type="predicted"/>
<dbReference type="AlphaFoldDB" id="A0A183M9A1"/>